<organism evidence="2">
    <name type="scientific">marine metagenome</name>
    <dbReference type="NCBI Taxonomy" id="408172"/>
    <lineage>
        <taxon>unclassified sequences</taxon>
        <taxon>metagenomes</taxon>
        <taxon>ecological metagenomes</taxon>
    </lineage>
</organism>
<keyword evidence="1" id="KW-0812">Transmembrane</keyword>
<feature type="transmembrane region" description="Helical" evidence="1">
    <location>
        <begin position="6"/>
        <end position="23"/>
    </location>
</feature>
<evidence type="ECO:0000256" key="1">
    <source>
        <dbReference type="SAM" id="Phobius"/>
    </source>
</evidence>
<accession>A0A382VA56</accession>
<name>A0A382VA56_9ZZZZ</name>
<dbReference type="AlphaFoldDB" id="A0A382VA56"/>
<evidence type="ECO:0000313" key="2">
    <source>
        <dbReference type="EMBL" id="SVD43402.1"/>
    </source>
</evidence>
<feature type="transmembrane region" description="Helical" evidence="1">
    <location>
        <begin position="35"/>
        <end position="56"/>
    </location>
</feature>
<keyword evidence="1" id="KW-0472">Membrane</keyword>
<reference evidence="2" key="1">
    <citation type="submission" date="2018-05" db="EMBL/GenBank/DDBJ databases">
        <authorList>
            <person name="Lanie J.A."/>
            <person name="Ng W.-L."/>
            <person name="Kazmierczak K.M."/>
            <person name="Andrzejewski T.M."/>
            <person name="Davidsen T.M."/>
            <person name="Wayne K.J."/>
            <person name="Tettelin H."/>
            <person name="Glass J.I."/>
            <person name="Rusch D."/>
            <person name="Podicherti R."/>
            <person name="Tsui H.-C.T."/>
            <person name="Winkler M.E."/>
        </authorList>
    </citation>
    <scope>NUCLEOTIDE SEQUENCE</scope>
</reference>
<feature type="non-terminal residue" evidence="2">
    <location>
        <position position="75"/>
    </location>
</feature>
<protein>
    <submittedName>
        <fullName evidence="2">Uncharacterized protein</fullName>
    </submittedName>
</protein>
<sequence length="75" mass="8509">MVPSLGNFSLWLSLFFAFFQFFVTQKNSKSKFITIATIGLLVSSTISFFSLMYAHIVSDFSVLNVFQNSHTTKPM</sequence>
<keyword evidence="1" id="KW-1133">Transmembrane helix</keyword>
<dbReference type="EMBL" id="UINC01150388">
    <property type="protein sequence ID" value="SVD43402.1"/>
    <property type="molecule type" value="Genomic_DNA"/>
</dbReference>
<gene>
    <name evidence="2" type="ORF">METZ01_LOCUS396256</name>
</gene>
<proteinExistence type="predicted"/>